<dbReference type="Pfam" id="PF05714">
    <property type="entry name" value="PFam54_60"/>
    <property type="match status" value="1"/>
</dbReference>
<dbReference type="NCBIfam" id="NF033728">
    <property type="entry name" value="borfam54_1"/>
    <property type="match status" value="1"/>
</dbReference>
<dbReference type="RefSeq" id="WP_301341201.1">
    <property type="nucleotide sequence ID" value="NZ_CP124071.1"/>
</dbReference>
<feature type="signal peptide" evidence="2">
    <location>
        <begin position="1"/>
        <end position="23"/>
    </location>
</feature>
<evidence type="ECO:0000313" key="3">
    <source>
        <dbReference type="EMBL" id="WKC90407.1"/>
    </source>
</evidence>
<accession>A0ABY9E5G7</accession>
<reference evidence="3" key="1">
    <citation type="submission" date="2023-04" db="EMBL/GenBank/DDBJ databases">
        <title>Genome sequencing of multiple Borrelia sensu lato isolates spanning a world-wide range of genetic and epidemiological diversity.</title>
        <authorList>
            <person name="Mongodin E.F."/>
            <person name="Fraser C.M."/>
            <person name="Rudenko N."/>
            <person name="Golovchenko M."/>
            <person name="Margos G."/>
            <person name="Fingerle V."/>
            <person name="Marques A."/>
            <person name="Kawabata H."/>
            <person name="Lopes de Carvalho I."/>
            <person name="Norte C."/>
            <person name="Nuncio S."/>
            <person name="Schutzer S.E."/>
            <person name="Luft B."/>
            <person name="Qiu W."/>
            <person name="Casjens S.R."/>
        </authorList>
    </citation>
    <scope>NUCLEOTIDE SEQUENCE [LARGE SCALE GENOMIC DNA]</scope>
    <source>
        <strain evidence="3">SCGT-18</strain>
    </source>
</reference>
<keyword evidence="3" id="KW-0614">Plasmid</keyword>
<dbReference type="Gene3D" id="1.10.3160.10">
    <property type="entry name" value="Bbcrasp-1"/>
    <property type="match status" value="1"/>
</dbReference>
<evidence type="ECO:0000256" key="1">
    <source>
        <dbReference type="SAM" id="MobiDB-lite"/>
    </source>
</evidence>
<geneLocation type="plasmid" evidence="3 4">
    <name>lp54</name>
</geneLocation>
<name>A0ABY9E5G7_9SPIR</name>
<keyword evidence="4" id="KW-1185">Reference proteome</keyword>
<gene>
    <name evidence="3" type="ORF">QIA18_00265</name>
</gene>
<feature type="region of interest" description="Disordered" evidence="1">
    <location>
        <begin position="143"/>
        <end position="162"/>
    </location>
</feature>
<proteinExistence type="predicted"/>
<dbReference type="Proteomes" id="UP001304851">
    <property type="component" value="Plasmid lp54"/>
</dbReference>
<organism evidence="3 4">
    <name type="scientific">Borreliella carolinensis</name>
    <dbReference type="NCBI Taxonomy" id="478174"/>
    <lineage>
        <taxon>Bacteria</taxon>
        <taxon>Pseudomonadati</taxon>
        <taxon>Spirochaetota</taxon>
        <taxon>Spirochaetia</taxon>
        <taxon>Spirochaetales</taxon>
        <taxon>Borreliaceae</taxon>
        <taxon>Borreliella</taxon>
    </lineage>
</organism>
<evidence type="ECO:0000256" key="2">
    <source>
        <dbReference type="SAM" id="SignalP"/>
    </source>
</evidence>
<dbReference type="InterPro" id="IPR008421">
    <property type="entry name" value="Borrelia_lipoprotein_PFam54/60"/>
</dbReference>
<keyword evidence="2" id="KW-0732">Signal</keyword>
<dbReference type="EMBL" id="CP124071">
    <property type="protein sequence ID" value="WKC90407.1"/>
    <property type="molecule type" value="Genomic_DNA"/>
</dbReference>
<protein>
    <submittedName>
        <fullName evidence="3">Complement regulator-acquiring protein</fullName>
    </submittedName>
</protein>
<dbReference type="NCBIfam" id="NF033729">
    <property type="entry name" value="borfam54_2"/>
    <property type="match status" value="1"/>
</dbReference>
<feature type="chain" id="PRO_5046959621" evidence="2">
    <location>
        <begin position="24"/>
        <end position="417"/>
    </location>
</feature>
<evidence type="ECO:0000313" key="4">
    <source>
        <dbReference type="Proteomes" id="UP001304851"/>
    </source>
</evidence>
<sequence>MKIKPLIHLKLLGLFLFSCTVDANLNEDYKSKVKGMLNRTKDDKEKASGNKKPNAAKNIPVVDKVAAELKKQDQVAKTQAAKTKGLQNQPQIAKAARQQTLSFGADLSNLSKTTNINTSIPTEGITKTKDVSLSPLPIIRRTTQGGKAAPRTTSTFSGTNNKPPAFTLSYTFSQPTSPPTSPIIDVQATTSSSGRSKLQELKNELIRTIAEEKNTTQNNFGFRETHDQFNMKDYVFDLIDVISSGKVFDRSYAPKLSSDTPEAKNERNRLYALMDFDPSKIARFGSIMDLLYDEEQNHSLIRELIISGLGTQISFELALDEINKKIEIFNEDYLNTKINSFDFTSKLNTLQSKLDQIVDEKDEWARHAFELINYADPNYYSGDSKSLAEYIQNNYLDKMQNARQSILETYISITELK</sequence>